<evidence type="ECO:0000313" key="3">
    <source>
        <dbReference type="EMBL" id="SCA60679.1"/>
    </source>
</evidence>
<dbReference type="Pfam" id="PF12420">
    <property type="entry name" value="DUF3671"/>
    <property type="match status" value="1"/>
</dbReference>
<evidence type="ECO:0000313" key="5">
    <source>
        <dbReference type="Proteomes" id="UP000196402"/>
    </source>
</evidence>
<evidence type="ECO:0008006" key="7">
    <source>
        <dbReference type="Google" id="ProtNLM"/>
    </source>
</evidence>
<organism evidence="2 5">
    <name type="scientific">Plasmodium vivax</name>
    <name type="common">malaria parasite P. vivax</name>
    <dbReference type="NCBI Taxonomy" id="5855"/>
    <lineage>
        <taxon>Eukaryota</taxon>
        <taxon>Sar</taxon>
        <taxon>Alveolata</taxon>
        <taxon>Apicomplexa</taxon>
        <taxon>Aconoidasida</taxon>
        <taxon>Haemosporida</taxon>
        <taxon>Plasmodiidae</taxon>
        <taxon>Plasmodium</taxon>
        <taxon>Plasmodium (Plasmodium)</taxon>
    </lineage>
</organism>
<accession>A0A1G4E923</accession>
<keyword evidence="1" id="KW-0472">Membrane</keyword>
<protein>
    <recommendedName>
        <fullName evidence="7">Variable surface protein</fullName>
    </recommendedName>
</protein>
<evidence type="ECO:0000313" key="6">
    <source>
        <dbReference type="Proteomes" id="UP000220605"/>
    </source>
</evidence>
<dbReference type="EMBL" id="FLYH01000019">
    <property type="protein sequence ID" value="SCA59557.1"/>
    <property type="molecule type" value="Genomic_DNA"/>
</dbReference>
<dbReference type="OrthoDB" id="388916at2759"/>
<dbReference type="Proteomes" id="UP000220605">
    <property type="component" value="Chromosome 7"/>
</dbReference>
<evidence type="ECO:0000313" key="4">
    <source>
        <dbReference type="EMBL" id="VUZ95028.1"/>
    </source>
</evidence>
<keyword evidence="1" id="KW-1133">Transmembrane helix</keyword>
<gene>
    <name evidence="3" type="ORF">PVC01_000100400</name>
    <name evidence="4" type="ORF">PVP01_0737500</name>
    <name evidence="2" type="ORF">PVT01_000019100</name>
</gene>
<proteinExistence type="predicted"/>
<evidence type="ECO:0000313" key="2">
    <source>
        <dbReference type="EMBL" id="SCA59557.1"/>
    </source>
</evidence>
<dbReference type="EMBL" id="FLYI01000421">
    <property type="protein sequence ID" value="SCA60679.1"/>
    <property type="molecule type" value="Genomic_DNA"/>
</dbReference>
<dbReference type="VEuPathDB" id="PlasmoDB:PVW1_040009100"/>
<keyword evidence="1" id="KW-0812">Transmembrane</keyword>
<dbReference type="VEuPathDB" id="PlasmoDB:PVP01_0737500"/>
<feature type="transmembrane region" description="Helical" evidence="1">
    <location>
        <begin position="12"/>
        <end position="32"/>
    </location>
</feature>
<dbReference type="EMBL" id="LT635618">
    <property type="protein sequence ID" value="VUZ95028.1"/>
    <property type="molecule type" value="Genomic_DNA"/>
</dbReference>
<dbReference type="Proteomes" id="UP000196402">
    <property type="component" value="Unassembled WGS sequence"/>
</dbReference>
<dbReference type="Proteomes" id="UP000305196">
    <property type="component" value="Unassembled WGS sequence"/>
</dbReference>
<feature type="transmembrane region" description="Helical" evidence="1">
    <location>
        <begin position="212"/>
        <end position="235"/>
    </location>
</feature>
<reference evidence="5 6" key="1">
    <citation type="submission" date="2016-07" db="EMBL/GenBank/DDBJ databases">
        <authorList>
            <consortium name="Pathogen Informatics"/>
        </authorList>
    </citation>
    <scope>NUCLEOTIDE SEQUENCE [LARGE SCALE GENOMIC DNA]</scope>
</reference>
<sequence length="263" mass="30800">MVLLSNCNLGKNIIFTGFLKYFAITFLIWTYHTHNDLGKFSKSLEIKYEHDKMLNAIFNRLLARHELETQSKHISLYGNSLEYKNNQKMKNKKECSSIYGRMQENNSNNLKNNRKTDIHKNPKMRGISKLDGYSEQTILNEIDKMNELAKNMYNIRNYTKKALHKKYRLRFILLCLFPFIGIIIMALSIGHFNCNVPCPECSLGYITAGEEVVISAIALFLISSYIFLLLIIYFIRKYIKYEKTKAGKGKISIKGYFRWLKDL</sequence>
<dbReference type="VEuPathDB" id="PlasmoDB:PVPAM_110055900"/>
<feature type="transmembrane region" description="Helical" evidence="1">
    <location>
        <begin position="171"/>
        <end position="192"/>
    </location>
</feature>
<name>A0A1G4E923_PLAVI</name>
<dbReference type="InterPro" id="IPR022139">
    <property type="entry name" value="Fam-L/Fam-M-like_plasmodium"/>
</dbReference>
<dbReference type="AlphaFoldDB" id="A0A1G4E923"/>
<evidence type="ECO:0000256" key="1">
    <source>
        <dbReference type="SAM" id="Phobius"/>
    </source>
</evidence>